<reference evidence="1" key="1">
    <citation type="submission" date="2020-05" db="EMBL/GenBank/DDBJ databases">
        <authorList>
            <person name="Chiriac C."/>
            <person name="Salcher M."/>
            <person name="Ghai R."/>
            <person name="Kavagutti S V."/>
        </authorList>
    </citation>
    <scope>NUCLEOTIDE SEQUENCE</scope>
</reference>
<dbReference type="InterPro" id="IPR017686">
    <property type="entry name" value="Phg/plasmid-like_prot"/>
</dbReference>
<dbReference type="EMBL" id="LR798301">
    <property type="protein sequence ID" value="CAB5222310.1"/>
    <property type="molecule type" value="Genomic_DNA"/>
</dbReference>
<dbReference type="NCBIfam" id="TIGR03299">
    <property type="entry name" value="LGT_TIGR03299"/>
    <property type="match status" value="1"/>
</dbReference>
<sequence>MGMETSEWYNTQILVGFTGKLGFAWHYKKHLQGLESNHYEGAIPVEDVIRRLFSWQAEEAPLFVQLSGEQKLIADRKAIVRSDNGDVLGVFKDSYKPHQFDKWLLEDTANMLDDNLQIGSAGLLKGGAIAWVSIESPESVTVLEGFDVRPKLLATTSHNGSIATTHKLVQTFVVCDNTHMTAMSEDTPTFRTRHSKNSESRISRAREALGILQSSTANVVAEVTALANTKVSDAEWNAIINRIVPIGAEGEVRQQSISKAENKQEQLRWLYKNDERVSQWAGSLLGVSQAFSTYAQHVSGKDSNRVERNMMNMVTGKVETAHAEVMRIAKDLVLA</sequence>
<dbReference type="InterPro" id="IPR026325">
    <property type="entry name" value="DUF932"/>
</dbReference>
<evidence type="ECO:0000313" key="1">
    <source>
        <dbReference type="EMBL" id="CAB5222310.1"/>
    </source>
</evidence>
<dbReference type="Pfam" id="PF06067">
    <property type="entry name" value="DUF932"/>
    <property type="match status" value="1"/>
</dbReference>
<protein>
    <submittedName>
        <fullName evidence="1">LGT_TIGR03299, phage/plasmid-like protein TIGR03299</fullName>
    </submittedName>
</protein>
<proteinExistence type="predicted"/>
<organism evidence="1">
    <name type="scientific">uncultured Caudovirales phage</name>
    <dbReference type="NCBI Taxonomy" id="2100421"/>
    <lineage>
        <taxon>Viruses</taxon>
        <taxon>Duplodnaviria</taxon>
        <taxon>Heunggongvirae</taxon>
        <taxon>Uroviricota</taxon>
        <taxon>Caudoviricetes</taxon>
        <taxon>Peduoviridae</taxon>
        <taxon>Maltschvirus</taxon>
        <taxon>Maltschvirus maltsch</taxon>
    </lineage>
</organism>
<accession>A0A6J7WX18</accession>
<gene>
    <name evidence="1" type="ORF">UFOVP361_110</name>
</gene>
<name>A0A6J7WX18_9CAUD</name>